<sequence>MPGELLVSAPMEVDSSSATTTLLVSRKLANVGNISSVGKNTIDLFLISDEDAHYEQEILRDPYSSLKPWLRYIEYKTKKGSIQEQVFIFERACKALPRSYKLWKMVGRHPF</sequence>
<reference evidence="5 6" key="1">
    <citation type="submission" date="2024-02" db="EMBL/GenBank/DDBJ databases">
        <title>Discinaceae phylogenomics.</title>
        <authorList>
            <person name="Dirks A.C."/>
            <person name="James T.Y."/>
        </authorList>
    </citation>
    <scope>NUCLEOTIDE SEQUENCE [LARGE SCALE GENOMIC DNA]</scope>
    <source>
        <strain evidence="5 6">ACD0624</strain>
    </source>
</reference>
<accession>A0ABR3GPH2</accession>
<evidence type="ECO:0000256" key="2">
    <source>
        <dbReference type="ARBA" id="ARBA00022664"/>
    </source>
</evidence>
<dbReference type="SUPFAM" id="SSF48452">
    <property type="entry name" value="TPR-like"/>
    <property type="match status" value="1"/>
</dbReference>
<evidence type="ECO:0000256" key="3">
    <source>
        <dbReference type="ARBA" id="ARBA00023187"/>
    </source>
</evidence>
<dbReference type="Pfam" id="PF23233">
    <property type="entry name" value="HAT_Syf1_CNRKL1_N"/>
    <property type="match status" value="1"/>
</dbReference>
<evidence type="ECO:0000259" key="4">
    <source>
        <dbReference type="Pfam" id="PF23233"/>
    </source>
</evidence>
<evidence type="ECO:0000256" key="1">
    <source>
        <dbReference type="ARBA" id="ARBA00008644"/>
    </source>
</evidence>
<dbReference type="Gene3D" id="1.25.40.10">
    <property type="entry name" value="Tetratricopeptide repeat domain"/>
    <property type="match status" value="1"/>
</dbReference>
<name>A0ABR3GPH2_9PEZI</name>
<feature type="domain" description="Pre-mRNA-splicing factor Syf1-like N-terminal HAT-repeats" evidence="4">
    <location>
        <begin position="50"/>
        <end position="105"/>
    </location>
</feature>
<proteinExistence type="inferred from homology"/>
<protein>
    <submittedName>
        <fullName evidence="5">Pre-mRNA-splicing factor syf1</fullName>
    </submittedName>
</protein>
<comment type="caution">
    <text evidence="5">The sequence shown here is derived from an EMBL/GenBank/DDBJ whole genome shotgun (WGS) entry which is preliminary data.</text>
</comment>
<keyword evidence="3" id="KW-0508">mRNA splicing</keyword>
<dbReference type="InterPro" id="IPR055433">
    <property type="entry name" value="HAT_Syf1-like_N"/>
</dbReference>
<gene>
    <name evidence="5" type="primary">SYF1_2</name>
    <name evidence="5" type="ORF">Q9L58_003204</name>
</gene>
<dbReference type="InterPro" id="IPR011990">
    <property type="entry name" value="TPR-like_helical_dom_sf"/>
</dbReference>
<evidence type="ECO:0000313" key="5">
    <source>
        <dbReference type="EMBL" id="KAL0637814.1"/>
    </source>
</evidence>
<comment type="similarity">
    <text evidence="1">Belongs to the crooked-neck family.</text>
</comment>
<organism evidence="5 6">
    <name type="scientific">Discina gigas</name>
    <dbReference type="NCBI Taxonomy" id="1032678"/>
    <lineage>
        <taxon>Eukaryota</taxon>
        <taxon>Fungi</taxon>
        <taxon>Dikarya</taxon>
        <taxon>Ascomycota</taxon>
        <taxon>Pezizomycotina</taxon>
        <taxon>Pezizomycetes</taxon>
        <taxon>Pezizales</taxon>
        <taxon>Discinaceae</taxon>
        <taxon>Discina</taxon>
    </lineage>
</organism>
<keyword evidence="6" id="KW-1185">Reference proteome</keyword>
<keyword evidence="2" id="KW-0507">mRNA processing</keyword>
<evidence type="ECO:0000313" key="6">
    <source>
        <dbReference type="Proteomes" id="UP001447188"/>
    </source>
</evidence>
<dbReference type="EMBL" id="JBBBZM010000030">
    <property type="protein sequence ID" value="KAL0637814.1"/>
    <property type="molecule type" value="Genomic_DNA"/>
</dbReference>
<dbReference type="Proteomes" id="UP001447188">
    <property type="component" value="Unassembled WGS sequence"/>
</dbReference>